<protein>
    <submittedName>
        <fullName evidence="7">Nuclear pore complex protein Nup50</fullName>
    </submittedName>
</protein>
<organism evidence="7 8">
    <name type="scientific">Senna tora</name>
    <dbReference type="NCBI Taxonomy" id="362788"/>
    <lineage>
        <taxon>Eukaryota</taxon>
        <taxon>Viridiplantae</taxon>
        <taxon>Streptophyta</taxon>
        <taxon>Embryophyta</taxon>
        <taxon>Tracheophyta</taxon>
        <taxon>Spermatophyta</taxon>
        <taxon>Magnoliopsida</taxon>
        <taxon>eudicotyledons</taxon>
        <taxon>Gunneridae</taxon>
        <taxon>Pentapetalae</taxon>
        <taxon>rosids</taxon>
        <taxon>fabids</taxon>
        <taxon>Fabales</taxon>
        <taxon>Fabaceae</taxon>
        <taxon>Caesalpinioideae</taxon>
        <taxon>Cassia clade</taxon>
        <taxon>Senna</taxon>
    </lineage>
</organism>
<dbReference type="Pfam" id="PF00638">
    <property type="entry name" value="Ran_BP1"/>
    <property type="match status" value="1"/>
</dbReference>
<evidence type="ECO:0000256" key="3">
    <source>
        <dbReference type="ARBA" id="ARBA00023010"/>
    </source>
</evidence>
<dbReference type="CDD" id="cd13170">
    <property type="entry name" value="RanBD_NUP50"/>
    <property type="match status" value="1"/>
</dbReference>
<evidence type="ECO:0000256" key="4">
    <source>
        <dbReference type="ARBA" id="ARBA00023132"/>
    </source>
</evidence>
<dbReference type="InterPro" id="IPR011993">
    <property type="entry name" value="PH-like_dom_sf"/>
</dbReference>
<proteinExistence type="predicted"/>
<gene>
    <name evidence="7" type="ORF">G2W53_036955</name>
</gene>
<keyword evidence="4" id="KW-0906">Nuclear pore complex</keyword>
<feature type="compositionally biased region" description="Acidic residues" evidence="5">
    <location>
        <begin position="186"/>
        <end position="195"/>
    </location>
</feature>
<evidence type="ECO:0000256" key="1">
    <source>
        <dbReference type="ARBA" id="ARBA00004567"/>
    </source>
</evidence>
<feature type="region of interest" description="Disordered" evidence="5">
    <location>
        <begin position="171"/>
        <end position="211"/>
    </location>
</feature>
<dbReference type="GO" id="GO:0005643">
    <property type="term" value="C:nuclear pore"/>
    <property type="evidence" value="ECO:0007669"/>
    <property type="project" value="UniProtKB-SubCell"/>
</dbReference>
<evidence type="ECO:0000313" key="7">
    <source>
        <dbReference type="EMBL" id="KAF7810212.1"/>
    </source>
</evidence>
<dbReference type="PROSITE" id="PS50196">
    <property type="entry name" value="RANBD1"/>
    <property type="match status" value="1"/>
</dbReference>
<dbReference type="AlphaFoldDB" id="A0A834SYC4"/>
<dbReference type="SUPFAM" id="SSF50729">
    <property type="entry name" value="PH domain-like"/>
    <property type="match status" value="1"/>
</dbReference>
<evidence type="ECO:0000256" key="2">
    <source>
        <dbReference type="ARBA" id="ARBA00022816"/>
    </source>
</evidence>
<dbReference type="OrthoDB" id="185618at2759"/>
<dbReference type="InterPro" id="IPR000156">
    <property type="entry name" value="Ran_bind_dom"/>
</dbReference>
<feature type="domain" description="RanBD1" evidence="6">
    <location>
        <begin position="207"/>
        <end position="335"/>
    </location>
</feature>
<keyword evidence="4" id="KW-0653">Protein transport</keyword>
<reference evidence="7" key="1">
    <citation type="submission" date="2020-09" db="EMBL/GenBank/DDBJ databases">
        <title>Genome-Enabled Discovery of Anthraquinone Biosynthesis in Senna tora.</title>
        <authorList>
            <person name="Kang S.-H."/>
            <person name="Pandey R.P."/>
            <person name="Lee C.-M."/>
            <person name="Sim J.-S."/>
            <person name="Jeong J.-T."/>
            <person name="Choi B.-S."/>
            <person name="Jung M."/>
            <person name="Ginzburg D."/>
            <person name="Zhao K."/>
            <person name="Won S.Y."/>
            <person name="Oh T.-J."/>
            <person name="Yu Y."/>
            <person name="Kim N.-H."/>
            <person name="Lee O.R."/>
            <person name="Lee T.-H."/>
            <person name="Bashyal P."/>
            <person name="Kim T.-S."/>
            <person name="Lee W.-H."/>
            <person name="Kawkins C."/>
            <person name="Kim C.-K."/>
            <person name="Kim J.S."/>
            <person name="Ahn B.O."/>
            <person name="Rhee S.Y."/>
            <person name="Sohng J.K."/>
        </authorList>
    </citation>
    <scope>NUCLEOTIDE SEQUENCE</scope>
    <source>
        <tissue evidence="7">Leaf</tissue>
    </source>
</reference>
<keyword evidence="2" id="KW-0509">mRNA transport</keyword>
<comment type="subcellular location">
    <subcellularLocation>
        <location evidence="1">Nucleus</location>
        <location evidence="1">Nuclear pore complex</location>
    </subcellularLocation>
</comment>
<name>A0A834SYC4_9FABA</name>
<keyword evidence="3" id="KW-0811">Translocation</keyword>
<dbReference type="InterPro" id="IPR045255">
    <property type="entry name" value="RanBP1-like"/>
</dbReference>
<dbReference type="PANTHER" id="PTHR23138:SF141">
    <property type="entry name" value="NUCLEAR PORE COMPLEX PROTEIN NUP50"/>
    <property type="match status" value="1"/>
</dbReference>
<sequence>MRGTKRFAMSEPNHDSNETSFQNKRIMEGSPFDVHRAEPSQQPPPLDMKRAESSQQHVRALNTQFASWVQTQLKNHPDELWEDGVRDYLAHASSIMEKFSDVVNWIKANASKGENLPPPVATSFTGKKLFPEVTNKENNVFGQKIVFPPVNIVTNSASSWNPGIFSNSQTPVLFGNQSSAPSNNDASDDVGEAENDLQQPSSPSVKKSEEKGVEVVHEVKCKLYVKSSDPEDKDVWKDRGMGQLSIKCKEGAGKATKESKPTIVVRNEVGKILLNALLYPGIKTNQQKNSIVAIFHTSGNADGNDGDKDSVVARTFLIRLRTEEDRNKLASAIQEYAPVS</sequence>
<dbReference type="PANTHER" id="PTHR23138">
    <property type="entry name" value="RAN BINDING PROTEIN"/>
    <property type="match status" value="1"/>
</dbReference>
<keyword evidence="8" id="KW-1185">Reference proteome</keyword>
<evidence type="ECO:0000256" key="5">
    <source>
        <dbReference type="SAM" id="MobiDB-lite"/>
    </source>
</evidence>
<comment type="caution">
    <text evidence="7">The sequence shown here is derived from an EMBL/GenBank/DDBJ whole genome shotgun (WGS) entry which is preliminary data.</text>
</comment>
<dbReference type="Gene3D" id="2.30.29.30">
    <property type="entry name" value="Pleckstrin-homology domain (PH domain)/Phosphotyrosine-binding domain (PTB)"/>
    <property type="match status" value="1"/>
</dbReference>
<dbReference type="GO" id="GO:0051028">
    <property type="term" value="P:mRNA transport"/>
    <property type="evidence" value="ECO:0007669"/>
    <property type="project" value="UniProtKB-KW"/>
</dbReference>
<evidence type="ECO:0000313" key="8">
    <source>
        <dbReference type="Proteomes" id="UP000634136"/>
    </source>
</evidence>
<dbReference type="GO" id="GO:0015031">
    <property type="term" value="P:protein transport"/>
    <property type="evidence" value="ECO:0007669"/>
    <property type="project" value="UniProtKB-KW"/>
</dbReference>
<dbReference type="Proteomes" id="UP000634136">
    <property type="component" value="Unassembled WGS sequence"/>
</dbReference>
<dbReference type="EMBL" id="JAAIUW010000011">
    <property type="protein sequence ID" value="KAF7810212.1"/>
    <property type="molecule type" value="Genomic_DNA"/>
</dbReference>
<accession>A0A834SYC4</accession>
<keyword evidence="2" id="KW-0813">Transport</keyword>
<keyword evidence="4" id="KW-0539">Nucleus</keyword>
<dbReference type="SMART" id="SM00160">
    <property type="entry name" value="RanBD"/>
    <property type="match status" value="1"/>
</dbReference>
<evidence type="ECO:0000259" key="6">
    <source>
        <dbReference type="PROSITE" id="PS50196"/>
    </source>
</evidence>
<feature type="region of interest" description="Disordered" evidence="5">
    <location>
        <begin position="1"/>
        <end position="53"/>
    </location>
</feature>